<dbReference type="GO" id="GO:0005886">
    <property type="term" value="C:plasma membrane"/>
    <property type="evidence" value="ECO:0007669"/>
    <property type="project" value="TreeGrafter"/>
</dbReference>
<proteinExistence type="predicted"/>
<dbReference type="PANTHER" id="PTHR37347">
    <property type="entry name" value="MEGAKARYOCYTE AND PLATELET INHIBITORY RECEPTOR G6B"/>
    <property type="match status" value="1"/>
</dbReference>
<evidence type="ECO:0000313" key="4">
    <source>
        <dbReference type="Proteomes" id="UP000504623"/>
    </source>
</evidence>
<dbReference type="PANTHER" id="PTHR37347:SF1">
    <property type="entry name" value="MEGAKARYOCYTE AND PLATELET INHIBITORY RECEPTOR G6B"/>
    <property type="match status" value="1"/>
</dbReference>
<feature type="chain" id="PRO_5039587791" evidence="2">
    <location>
        <begin position="16"/>
        <end position="194"/>
    </location>
</feature>
<dbReference type="Proteomes" id="UP000504623">
    <property type="component" value="Unplaced"/>
</dbReference>
<dbReference type="GO" id="GO:0007596">
    <property type="term" value="P:blood coagulation"/>
    <property type="evidence" value="ECO:0007669"/>
    <property type="project" value="TreeGrafter"/>
</dbReference>
<accession>A0A9B0U7A7</accession>
<evidence type="ECO:0000256" key="1">
    <source>
        <dbReference type="SAM" id="MobiDB-lite"/>
    </source>
</evidence>
<dbReference type="InterPro" id="IPR028070">
    <property type="entry name" value="G6B"/>
</dbReference>
<name>A0A9B0U7A7_CHRAS</name>
<reference evidence="5" key="1">
    <citation type="submission" date="2025-08" db="UniProtKB">
        <authorList>
            <consortium name="RefSeq"/>
        </authorList>
    </citation>
    <scope>IDENTIFICATION</scope>
    <source>
        <tissue evidence="5">Spleen</tissue>
    </source>
</reference>
<dbReference type="GeneID" id="102817478"/>
<dbReference type="GO" id="GO:0030220">
    <property type="term" value="P:platelet formation"/>
    <property type="evidence" value="ECO:0007669"/>
    <property type="project" value="TreeGrafter"/>
</dbReference>
<sequence>MALVLQLLLLSGTQGDPEAFLEGRPGDRVNLSCVGVSRPIRWTWAPNFPACKGLSKGRRTIMWASSSGTSTVPPAQPFTGRLRALDPGIRRLELLLSVGDSGTFFCKGRQEEESRTVLHVLEDPANCRTAGRPHAPLLKTEPQRPVMEEPKLPEDPDQEASLLYADLDHMALRSTRRLSLEVPADASTIYAVVV</sequence>
<dbReference type="InterPro" id="IPR048308">
    <property type="entry name" value="G6B_V-set"/>
</dbReference>
<feature type="signal peptide" evidence="2">
    <location>
        <begin position="1"/>
        <end position="15"/>
    </location>
</feature>
<dbReference type="CTD" id="80739"/>
<dbReference type="AlphaFoldDB" id="A0A9B0U7A7"/>
<evidence type="ECO:0000313" key="5">
    <source>
        <dbReference type="RefSeq" id="XP_006875653.1"/>
    </source>
</evidence>
<evidence type="ECO:0000259" key="3">
    <source>
        <dbReference type="Pfam" id="PF15096"/>
    </source>
</evidence>
<dbReference type="GO" id="GO:0035855">
    <property type="term" value="P:megakaryocyte development"/>
    <property type="evidence" value="ECO:0007669"/>
    <property type="project" value="TreeGrafter"/>
</dbReference>
<feature type="region of interest" description="Disordered" evidence="1">
    <location>
        <begin position="130"/>
        <end position="156"/>
    </location>
</feature>
<keyword evidence="4" id="KW-1185">Reference proteome</keyword>
<dbReference type="RefSeq" id="XP_006875653.1">
    <property type="nucleotide sequence ID" value="XM_006875591.1"/>
</dbReference>
<protein>
    <submittedName>
        <fullName evidence="5">Protein G6b isoform X3</fullName>
    </submittedName>
</protein>
<dbReference type="GO" id="GO:0007229">
    <property type="term" value="P:integrin-mediated signaling pathway"/>
    <property type="evidence" value="ECO:0007669"/>
    <property type="project" value="TreeGrafter"/>
</dbReference>
<keyword evidence="2" id="KW-0732">Signal</keyword>
<dbReference type="Pfam" id="PF15096">
    <property type="entry name" value="G6B"/>
    <property type="match status" value="1"/>
</dbReference>
<evidence type="ECO:0000256" key="2">
    <source>
        <dbReference type="SAM" id="SignalP"/>
    </source>
</evidence>
<feature type="domain" description="G6b-B extracellular V-set Ig-like" evidence="3">
    <location>
        <begin position="16"/>
        <end position="128"/>
    </location>
</feature>
<gene>
    <name evidence="5" type="primary">LOC102817478</name>
</gene>
<organism evidence="4 5">
    <name type="scientific">Chrysochloris asiatica</name>
    <name type="common">Cape golden mole</name>
    <dbReference type="NCBI Taxonomy" id="185453"/>
    <lineage>
        <taxon>Eukaryota</taxon>
        <taxon>Metazoa</taxon>
        <taxon>Chordata</taxon>
        <taxon>Craniata</taxon>
        <taxon>Vertebrata</taxon>
        <taxon>Euteleostomi</taxon>
        <taxon>Mammalia</taxon>
        <taxon>Eutheria</taxon>
        <taxon>Afrotheria</taxon>
        <taxon>Chrysochloridae</taxon>
        <taxon>Chrysochlorinae</taxon>
        <taxon>Chrysochloris</taxon>
    </lineage>
</organism>
<dbReference type="OrthoDB" id="9449554at2759"/>